<dbReference type="SMART" id="SM00796">
    <property type="entry name" value="AHS1"/>
    <property type="match status" value="1"/>
</dbReference>
<dbReference type="RefSeq" id="WP_378227035.1">
    <property type="nucleotide sequence ID" value="NZ_BAABFP010000004.1"/>
</dbReference>
<dbReference type="PANTHER" id="PTHR34698">
    <property type="entry name" value="5-OXOPROLINASE SUBUNIT B"/>
    <property type="match status" value="1"/>
</dbReference>
<dbReference type="SUPFAM" id="SSF160467">
    <property type="entry name" value="PH0987 N-terminal domain-like"/>
    <property type="match status" value="1"/>
</dbReference>
<evidence type="ECO:0000256" key="2">
    <source>
        <dbReference type="ARBA" id="ARBA00022801"/>
    </source>
</evidence>
<evidence type="ECO:0000256" key="3">
    <source>
        <dbReference type="ARBA" id="ARBA00022840"/>
    </source>
</evidence>
<dbReference type="PANTHER" id="PTHR34698:SF2">
    <property type="entry name" value="5-OXOPROLINASE SUBUNIT B"/>
    <property type="match status" value="1"/>
</dbReference>
<dbReference type="Gene3D" id="2.40.100.10">
    <property type="entry name" value="Cyclophilin-like"/>
    <property type="match status" value="1"/>
</dbReference>
<keyword evidence="2 5" id="KW-0378">Hydrolase</keyword>
<dbReference type="GO" id="GO:0016787">
    <property type="term" value="F:hydrolase activity"/>
    <property type="evidence" value="ECO:0007669"/>
    <property type="project" value="UniProtKB-KW"/>
</dbReference>
<evidence type="ECO:0000313" key="5">
    <source>
        <dbReference type="EMBL" id="MFC6007412.1"/>
    </source>
</evidence>
<dbReference type="SUPFAM" id="SSF50891">
    <property type="entry name" value="Cyclophilin-like"/>
    <property type="match status" value="1"/>
</dbReference>
<accession>A0ABW1JDJ3</accession>
<name>A0ABW1JDJ3_9ACTN</name>
<dbReference type="Proteomes" id="UP001596189">
    <property type="component" value="Unassembled WGS sequence"/>
</dbReference>
<proteinExistence type="predicted"/>
<feature type="domain" description="Carboxyltransferase" evidence="4">
    <location>
        <begin position="1"/>
        <end position="192"/>
    </location>
</feature>
<evidence type="ECO:0000259" key="4">
    <source>
        <dbReference type="SMART" id="SM00796"/>
    </source>
</evidence>
<keyword evidence="6" id="KW-1185">Reference proteome</keyword>
<dbReference type="Gene3D" id="3.30.1360.40">
    <property type="match status" value="1"/>
</dbReference>
<dbReference type="InterPro" id="IPR010016">
    <property type="entry name" value="PxpB"/>
</dbReference>
<reference evidence="6" key="1">
    <citation type="journal article" date="2019" name="Int. J. Syst. Evol. Microbiol.">
        <title>The Global Catalogue of Microorganisms (GCM) 10K type strain sequencing project: providing services to taxonomists for standard genome sequencing and annotation.</title>
        <authorList>
            <consortium name="The Broad Institute Genomics Platform"/>
            <consortium name="The Broad Institute Genome Sequencing Center for Infectious Disease"/>
            <person name="Wu L."/>
            <person name="Ma J."/>
        </authorList>
    </citation>
    <scope>NUCLEOTIDE SEQUENCE [LARGE SCALE GENOMIC DNA]</scope>
    <source>
        <strain evidence="6">KACC 14249</strain>
    </source>
</reference>
<evidence type="ECO:0000313" key="6">
    <source>
        <dbReference type="Proteomes" id="UP001596189"/>
    </source>
</evidence>
<dbReference type="InterPro" id="IPR003833">
    <property type="entry name" value="CT_C_D"/>
</dbReference>
<dbReference type="Pfam" id="PF02682">
    <property type="entry name" value="CT_C_D"/>
    <property type="match status" value="1"/>
</dbReference>
<comment type="caution">
    <text evidence="5">The sequence shown here is derived from an EMBL/GenBank/DDBJ whole genome shotgun (WGS) entry which is preliminary data.</text>
</comment>
<gene>
    <name evidence="5" type="ORF">ACFQDO_09750</name>
</gene>
<dbReference type="InterPro" id="IPR029000">
    <property type="entry name" value="Cyclophilin-like_dom_sf"/>
</dbReference>
<keyword evidence="3" id="KW-0067">ATP-binding</keyword>
<sequence>MRPVGDRALVADLADAVGLRSLTATLAAAPPPGTLDLVPGANSLLLTVARGTDLAAVARAVRAAAAQVGERPADPAPATPVVIDVRYDGPDLASAAQSAGLTPGELVARHTAEPWTVGFMGFAPGFGYLVGGDDWPIVPRREHPRRAVPAGSVALAGRYSGVYPRESPGGWQLIGTTSAALWDLDRAPPALLAPGTPVRFRESG</sequence>
<keyword evidence="1" id="KW-0547">Nucleotide-binding</keyword>
<organism evidence="5 6">
    <name type="scientific">Angustibacter luteus</name>
    <dbReference type="NCBI Taxonomy" id="658456"/>
    <lineage>
        <taxon>Bacteria</taxon>
        <taxon>Bacillati</taxon>
        <taxon>Actinomycetota</taxon>
        <taxon>Actinomycetes</taxon>
        <taxon>Kineosporiales</taxon>
        <taxon>Kineosporiaceae</taxon>
    </lineage>
</organism>
<dbReference type="EMBL" id="JBHSRD010000003">
    <property type="protein sequence ID" value="MFC6007412.1"/>
    <property type="molecule type" value="Genomic_DNA"/>
</dbReference>
<protein>
    <submittedName>
        <fullName evidence="5">Allophanate hydrolase subunit 1</fullName>
    </submittedName>
</protein>
<evidence type="ECO:0000256" key="1">
    <source>
        <dbReference type="ARBA" id="ARBA00022741"/>
    </source>
</evidence>